<dbReference type="CDD" id="cd02440">
    <property type="entry name" value="AdoMet_MTases"/>
    <property type="match status" value="1"/>
</dbReference>
<dbReference type="STRING" id="1801752.A3J61_00925"/>
<protein>
    <recommendedName>
        <fullName evidence="1">Methyltransferase domain-containing protein</fullName>
    </recommendedName>
</protein>
<sequence length="168" mass="19663">MQPIQLIKKYFSKNSANVTVLDIGARDGEIAKKLAEFGYEVTAIDKDDFSKDFKNTQVTFLQTSFEEYEPSQNFDIVIAKNVLPFMQKEMLDKVLTTGNFIIFNLWGKGHEWANFNNSFDQSEITQFKDSISKTFKIHYFADEKFATKSYKNEPVFWHQYTFCIEKVL</sequence>
<dbReference type="EMBL" id="MFUC01000012">
    <property type="protein sequence ID" value="OGI72107.1"/>
    <property type="molecule type" value="Genomic_DNA"/>
</dbReference>
<dbReference type="Proteomes" id="UP000179686">
    <property type="component" value="Unassembled WGS sequence"/>
</dbReference>
<evidence type="ECO:0000313" key="3">
    <source>
        <dbReference type="Proteomes" id="UP000179686"/>
    </source>
</evidence>
<organism evidence="2 3">
    <name type="scientific">Candidatus Nomurabacteria bacterium RIFCSPHIGHO2_02_FULL_38_15</name>
    <dbReference type="NCBI Taxonomy" id="1801752"/>
    <lineage>
        <taxon>Bacteria</taxon>
        <taxon>Candidatus Nomuraibacteriota</taxon>
    </lineage>
</organism>
<dbReference type="InterPro" id="IPR029063">
    <property type="entry name" value="SAM-dependent_MTases_sf"/>
</dbReference>
<evidence type="ECO:0000259" key="1">
    <source>
        <dbReference type="Pfam" id="PF13649"/>
    </source>
</evidence>
<comment type="caution">
    <text evidence="2">The sequence shown here is derived from an EMBL/GenBank/DDBJ whole genome shotgun (WGS) entry which is preliminary data.</text>
</comment>
<dbReference type="Pfam" id="PF13649">
    <property type="entry name" value="Methyltransf_25"/>
    <property type="match status" value="1"/>
</dbReference>
<gene>
    <name evidence="2" type="ORF">A3J61_00925</name>
</gene>
<feature type="domain" description="Methyltransferase" evidence="1">
    <location>
        <begin position="20"/>
        <end position="95"/>
    </location>
</feature>
<proteinExistence type="predicted"/>
<accession>A0A1F6VQY2</accession>
<dbReference type="Gene3D" id="3.40.50.150">
    <property type="entry name" value="Vaccinia Virus protein VP39"/>
    <property type="match status" value="1"/>
</dbReference>
<name>A0A1F6VQY2_9BACT</name>
<reference evidence="2 3" key="1">
    <citation type="journal article" date="2016" name="Nat. Commun.">
        <title>Thousands of microbial genomes shed light on interconnected biogeochemical processes in an aquifer system.</title>
        <authorList>
            <person name="Anantharaman K."/>
            <person name="Brown C.T."/>
            <person name="Hug L.A."/>
            <person name="Sharon I."/>
            <person name="Castelle C.J."/>
            <person name="Probst A.J."/>
            <person name="Thomas B.C."/>
            <person name="Singh A."/>
            <person name="Wilkins M.J."/>
            <person name="Karaoz U."/>
            <person name="Brodie E.L."/>
            <person name="Williams K.H."/>
            <person name="Hubbard S.S."/>
            <person name="Banfield J.F."/>
        </authorList>
    </citation>
    <scope>NUCLEOTIDE SEQUENCE [LARGE SCALE GENOMIC DNA]</scope>
</reference>
<dbReference type="InterPro" id="IPR041698">
    <property type="entry name" value="Methyltransf_25"/>
</dbReference>
<dbReference type="SUPFAM" id="SSF53335">
    <property type="entry name" value="S-adenosyl-L-methionine-dependent methyltransferases"/>
    <property type="match status" value="1"/>
</dbReference>
<evidence type="ECO:0000313" key="2">
    <source>
        <dbReference type="EMBL" id="OGI72107.1"/>
    </source>
</evidence>
<dbReference type="AlphaFoldDB" id="A0A1F6VQY2"/>